<reference evidence="2" key="1">
    <citation type="journal article" date="2015" name="Nature">
        <title>Complex archaea that bridge the gap between prokaryotes and eukaryotes.</title>
        <authorList>
            <person name="Spang A."/>
            <person name="Saw J.H."/>
            <person name="Jorgensen S.L."/>
            <person name="Zaremba-Niedzwiedzka K."/>
            <person name="Martijn J."/>
            <person name="Lind A.E."/>
            <person name="van Eijk R."/>
            <person name="Schleper C."/>
            <person name="Guy L."/>
            <person name="Ettema T.J."/>
        </authorList>
    </citation>
    <scope>NUCLEOTIDE SEQUENCE</scope>
</reference>
<dbReference type="GO" id="GO:0043565">
    <property type="term" value="F:sequence-specific DNA binding"/>
    <property type="evidence" value="ECO:0007669"/>
    <property type="project" value="InterPro"/>
</dbReference>
<dbReference type="PANTHER" id="PTHR30050">
    <property type="entry name" value="CHROMOSOMAL REPLICATION INITIATOR PROTEIN DNAA"/>
    <property type="match status" value="1"/>
</dbReference>
<dbReference type="SUPFAM" id="SSF48295">
    <property type="entry name" value="TrpR-like"/>
    <property type="match status" value="1"/>
</dbReference>
<protein>
    <recommendedName>
        <fullName evidence="1">Chromosomal replication initiator DnaA C-terminal domain-containing protein</fullName>
    </recommendedName>
</protein>
<evidence type="ECO:0000259" key="1">
    <source>
        <dbReference type="SMART" id="SM00760"/>
    </source>
</evidence>
<dbReference type="GO" id="GO:0006270">
    <property type="term" value="P:DNA replication initiation"/>
    <property type="evidence" value="ECO:0007669"/>
    <property type="project" value="InterPro"/>
</dbReference>
<dbReference type="AlphaFoldDB" id="A0A0F9JFA8"/>
<gene>
    <name evidence="2" type="ORF">LCGC14_1462520</name>
</gene>
<dbReference type="EMBL" id="LAZR01010198">
    <property type="protein sequence ID" value="KKM68273.1"/>
    <property type="molecule type" value="Genomic_DNA"/>
</dbReference>
<dbReference type="Pfam" id="PF08299">
    <property type="entry name" value="Bac_DnaA_C"/>
    <property type="match status" value="1"/>
</dbReference>
<dbReference type="PANTHER" id="PTHR30050:SF4">
    <property type="entry name" value="ATP-BINDING PROTEIN RV3427C IN INSERTION SEQUENCE-RELATED"/>
    <property type="match status" value="1"/>
</dbReference>
<feature type="domain" description="Chromosomal replication initiator DnaA C-terminal" evidence="1">
    <location>
        <begin position="70"/>
        <end position="139"/>
    </location>
</feature>
<dbReference type="CDD" id="cd06571">
    <property type="entry name" value="Bac_DnaA_C"/>
    <property type="match status" value="1"/>
</dbReference>
<dbReference type="InterPro" id="IPR013159">
    <property type="entry name" value="DnaA_C"/>
</dbReference>
<dbReference type="GO" id="GO:0006275">
    <property type="term" value="P:regulation of DNA replication"/>
    <property type="evidence" value="ECO:0007669"/>
    <property type="project" value="InterPro"/>
</dbReference>
<accession>A0A0F9JFA8</accession>
<sequence length="166" mass="18900">MEIFVHRQPKGFLVGDLKSIEELGELLSHYGPLVDDTEVTVEITASWAEVKSLLRKPRVPDVVLDIWRLSEWPIARWVAREYEVTVAEILGRSRQSALVEARQVVMYLFRQHLNLTLTEVGTWLGGRSPATISYGHDKIVDQMQRSTALKETIARFEARGKNSEAV</sequence>
<proteinExistence type="predicted"/>
<comment type="caution">
    <text evidence="2">The sequence shown here is derived from an EMBL/GenBank/DDBJ whole genome shotgun (WGS) entry which is preliminary data.</text>
</comment>
<organism evidence="2">
    <name type="scientific">marine sediment metagenome</name>
    <dbReference type="NCBI Taxonomy" id="412755"/>
    <lineage>
        <taxon>unclassified sequences</taxon>
        <taxon>metagenomes</taxon>
        <taxon>ecological metagenomes</taxon>
    </lineage>
</organism>
<dbReference type="InterPro" id="IPR010921">
    <property type="entry name" value="Trp_repressor/repl_initiator"/>
</dbReference>
<dbReference type="Gene3D" id="1.10.1750.10">
    <property type="match status" value="1"/>
</dbReference>
<evidence type="ECO:0000313" key="2">
    <source>
        <dbReference type="EMBL" id="KKM68273.1"/>
    </source>
</evidence>
<dbReference type="GO" id="GO:0005524">
    <property type="term" value="F:ATP binding"/>
    <property type="evidence" value="ECO:0007669"/>
    <property type="project" value="InterPro"/>
</dbReference>
<name>A0A0F9JFA8_9ZZZZ</name>
<dbReference type="SMART" id="SM00760">
    <property type="entry name" value="Bac_DnaA_C"/>
    <property type="match status" value="1"/>
</dbReference>